<gene>
    <name evidence="4" type="ORF">ONE63_001866</name>
</gene>
<evidence type="ECO:0000259" key="3">
    <source>
        <dbReference type="Pfam" id="PF25473"/>
    </source>
</evidence>
<name>A0AAV7XEC1_9NEOP</name>
<dbReference type="AlphaFoldDB" id="A0AAV7XEC1"/>
<evidence type="ECO:0000313" key="4">
    <source>
        <dbReference type="EMBL" id="KAJ1522705.1"/>
    </source>
</evidence>
<keyword evidence="2" id="KW-1133">Transmembrane helix</keyword>
<dbReference type="PANTHER" id="PTHR21845">
    <property type="entry name" value="TRANSMEMBRANE ANCHOR PROTEIN 1"/>
    <property type="match status" value="1"/>
</dbReference>
<protein>
    <recommendedName>
        <fullName evidence="3">Matrix-remodeling-associated protein 7 helical domain-containing protein</fullName>
    </recommendedName>
</protein>
<evidence type="ECO:0000256" key="1">
    <source>
        <dbReference type="SAM" id="MobiDB-lite"/>
    </source>
</evidence>
<keyword evidence="2" id="KW-0812">Transmembrane</keyword>
<feature type="domain" description="Matrix-remodeling-associated protein 7 helical" evidence="3">
    <location>
        <begin position="111"/>
        <end position="172"/>
    </location>
</feature>
<evidence type="ECO:0000313" key="5">
    <source>
        <dbReference type="Proteomes" id="UP001075354"/>
    </source>
</evidence>
<feature type="transmembrane region" description="Helical" evidence="2">
    <location>
        <begin position="20"/>
        <end position="39"/>
    </location>
</feature>
<keyword evidence="5" id="KW-1185">Reference proteome</keyword>
<proteinExistence type="predicted"/>
<keyword evidence="2" id="KW-0472">Membrane</keyword>
<accession>A0AAV7XEC1</accession>
<sequence length="173" mass="19521">MVDTSTNWENLSIYYSNLSPVYICSSLFTIAALILTWWASIHKTSSAKDADSEESENSSTASKEPLVIPARGKDSKRVQKECCEDDSIKAVAKRLAAEKFVEEHSVMKHIKSARQSAIEKQLSAGLSEEQLLKERETQASQLAAIYKLLKEKEDQFQITSMDELQDQLKLYRA</sequence>
<organism evidence="4 5">
    <name type="scientific">Megalurothrips usitatus</name>
    <name type="common">bean blossom thrips</name>
    <dbReference type="NCBI Taxonomy" id="439358"/>
    <lineage>
        <taxon>Eukaryota</taxon>
        <taxon>Metazoa</taxon>
        <taxon>Ecdysozoa</taxon>
        <taxon>Arthropoda</taxon>
        <taxon>Hexapoda</taxon>
        <taxon>Insecta</taxon>
        <taxon>Pterygota</taxon>
        <taxon>Neoptera</taxon>
        <taxon>Paraneoptera</taxon>
        <taxon>Thysanoptera</taxon>
        <taxon>Terebrantia</taxon>
        <taxon>Thripoidea</taxon>
        <taxon>Thripidae</taxon>
        <taxon>Megalurothrips</taxon>
    </lineage>
</organism>
<dbReference type="EMBL" id="JAPTSV010000011">
    <property type="protein sequence ID" value="KAJ1522705.1"/>
    <property type="molecule type" value="Genomic_DNA"/>
</dbReference>
<feature type="region of interest" description="Disordered" evidence="1">
    <location>
        <begin position="48"/>
        <end position="79"/>
    </location>
</feature>
<evidence type="ECO:0000256" key="2">
    <source>
        <dbReference type="SAM" id="Phobius"/>
    </source>
</evidence>
<reference evidence="4" key="1">
    <citation type="submission" date="2022-12" db="EMBL/GenBank/DDBJ databases">
        <title>Chromosome-level genome assembly of the bean flower thrips Megalurothrips usitatus.</title>
        <authorList>
            <person name="Ma L."/>
            <person name="Liu Q."/>
            <person name="Li H."/>
            <person name="Cai W."/>
        </authorList>
    </citation>
    <scope>NUCLEOTIDE SEQUENCE</scope>
    <source>
        <strain evidence="4">Cailab_2022a</strain>
    </source>
</reference>
<dbReference type="Pfam" id="PF25473">
    <property type="entry name" value="MXRA7_helical"/>
    <property type="match status" value="1"/>
</dbReference>
<dbReference type="InterPro" id="IPR026622">
    <property type="entry name" value="Mxra7"/>
</dbReference>
<dbReference type="PANTHER" id="PTHR21845:SF2">
    <property type="entry name" value="MATRIX-REMODELING-ASSOCIATED PROTEIN 7"/>
    <property type="match status" value="1"/>
</dbReference>
<dbReference type="InterPro" id="IPR057534">
    <property type="entry name" value="MXRA7_helical"/>
</dbReference>
<comment type="caution">
    <text evidence="4">The sequence shown here is derived from an EMBL/GenBank/DDBJ whole genome shotgun (WGS) entry which is preliminary data.</text>
</comment>
<dbReference type="Proteomes" id="UP001075354">
    <property type="component" value="Chromosome 11"/>
</dbReference>